<protein>
    <submittedName>
        <fullName evidence="5">TPR repeat-containing protein</fullName>
    </submittedName>
</protein>
<name>C0GC40_DETAL</name>
<organism evidence="5 6">
    <name type="scientific">Dethiobacter alkaliphilus AHT 1</name>
    <dbReference type="NCBI Taxonomy" id="555088"/>
    <lineage>
        <taxon>Bacteria</taxon>
        <taxon>Bacillati</taxon>
        <taxon>Bacillota</taxon>
        <taxon>Dethiobacteria</taxon>
        <taxon>Dethiobacterales</taxon>
        <taxon>Dethiobacteraceae</taxon>
        <taxon>Dethiobacter</taxon>
    </lineage>
</organism>
<evidence type="ECO:0000256" key="4">
    <source>
        <dbReference type="SAM" id="MobiDB-lite"/>
    </source>
</evidence>
<dbReference type="Proteomes" id="UP000006443">
    <property type="component" value="Unassembled WGS sequence"/>
</dbReference>
<dbReference type="AlphaFoldDB" id="C0GC40"/>
<dbReference type="EMBL" id="ACJM01000001">
    <property type="protein sequence ID" value="EEG78775.1"/>
    <property type="molecule type" value="Genomic_DNA"/>
</dbReference>
<feature type="compositionally biased region" description="Acidic residues" evidence="4">
    <location>
        <begin position="223"/>
        <end position="247"/>
    </location>
</feature>
<dbReference type="GO" id="GO:0009279">
    <property type="term" value="C:cell outer membrane"/>
    <property type="evidence" value="ECO:0007669"/>
    <property type="project" value="TreeGrafter"/>
</dbReference>
<dbReference type="eggNOG" id="COG3063">
    <property type="taxonomic scope" value="Bacteria"/>
</dbReference>
<evidence type="ECO:0000313" key="6">
    <source>
        <dbReference type="Proteomes" id="UP000006443"/>
    </source>
</evidence>
<gene>
    <name evidence="5" type="ORF">DealDRAFT_0049</name>
</gene>
<dbReference type="InterPro" id="IPR050498">
    <property type="entry name" value="Ycf3"/>
</dbReference>
<feature type="repeat" description="TPR" evidence="3">
    <location>
        <begin position="123"/>
        <end position="156"/>
    </location>
</feature>
<proteinExistence type="predicted"/>
<reference evidence="5 6" key="1">
    <citation type="submission" date="2009-02" db="EMBL/GenBank/DDBJ databases">
        <title>Sequencing of the draft genome and assembly of Dethiobacter alkaliphilus AHT 1.</title>
        <authorList>
            <consortium name="US DOE Joint Genome Institute (JGI-PGF)"/>
            <person name="Lucas S."/>
            <person name="Copeland A."/>
            <person name="Lapidus A."/>
            <person name="Glavina del Rio T."/>
            <person name="Dalin E."/>
            <person name="Tice H."/>
            <person name="Bruce D."/>
            <person name="Goodwin L."/>
            <person name="Pitluck S."/>
            <person name="Larimer F."/>
            <person name="Land M.L."/>
            <person name="Hauser L."/>
            <person name="Muyzer G."/>
        </authorList>
    </citation>
    <scope>NUCLEOTIDE SEQUENCE [LARGE SCALE GENOMIC DNA]</scope>
    <source>
        <strain evidence="5 6">AHT 1</strain>
    </source>
</reference>
<dbReference type="PANTHER" id="PTHR44858">
    <property type="entry name" value="TETRATRICOPEPTIDE REPEAT PROTEIN 6"/>
    <property type="match status" value="1"/>
</dbReference>
<accession>C0GC40</accession>
<feature type="region of interest" description="Disordered" evidence="4">
    <location>
        <begin position="210"/>
        <end position="247"/>
    </location>
</feature>
<dbReference type="PROSITE" id="PS50005">
    <property type="entry name" value="TPR"/>
    <property type="match status" value="2"/>
</dbReference>
<feature type="repeat" description="TPR" evidence="3">
    <location>
        <begin position="89"/>
        <end position="122"/>
    </location>
</feature>
<dbReference type="PANTHER" id="PTHR44858:SF1">
    <property type="entry name" value="UDP-N-ACETYLGLUCOSAMINE--PEPTIDE N-ACETYLGLUCOSAMINYLTRANSFERASE SPINDLY-RELATED"/>
    <property type="match status" value="1"/>
</dbReference>
<sequence length="247" mass="27478">MGKKKSAIRRLDKKMVKIVVILAAAGMLFSVVAIGLAGGFMTPPAARGNLAGTIEDLEFQIRQYENSLESSPDNAALWTQLGNSYYQLALVYSEMDDAEKTAENFANAIEPYGKALEIEPDDVNVRVDRAVSAFYSDSYDLAEEQFEKAIETDPTHVQARYNYGIFQYFGRNNATAAIEQWNEVLELNPSDQQQLVANARGFIAQAEAEMNQLIGDPSQFEENSTEDEADAQTDDEETTEDDETEEN</sequence>
<evidence type="ECO:0000256" key="3">
    <source>
        <dbReference type="PROSITE-ProRule" id="PRU00339"/>
    </source>
</evidence>
<keyword evidence="6" id="KW-1185">Reference proteome</keyword>
<dbReference type="InterPro" id="IPR011990">
    <property type="entry name" value="TPR-like_helical_dom_sf"/>
</dbReference>
<dbReference type="Pfam" id="PF13432">
    <property type="entry name" value="TPR_16"/>
    <property type="match status" value="1"/>
</dbReference>
<evidence type="ECO:0000256" key="2">
    <source>
        <dbReference type="ARBA" id="ARBA00022803"/>
    </source>
</evidence>
<dbReference type="GO" id="GO:0046813">
    <property type="term" value="P:receptor-mediated virion attachment to host cell"/>
    <property type="evidence" value="ECO:0007669"/>
    <property type="project" value="TreeGrafter"/>
</dbReference>
<comment type="caution">
    <text evidence="5">The sequence shown here is derived from an EMBL/GenBank/DDBJ whole genome shotgun (WGS) entry which is preliminary data.</text>
</comment>
<evidence type="ECO:0000256" key="1">
    <source>
        <dbReference type="ARBA" id="ARBA00022737"/>
    </source>
</evidence>
<evidence type="ECO:0000313" key="5">
    <source>
        <dbReference type="EMBL" id="EEG78775.1"/>
    </source>
</evidence>
<dbReference type="RefSeq" id="WP_008513740.1">
    <property type="nucleotide sequence ID" value="NZ_ACJM01000001.1"/>
</dbReference>
<dbReference type="InterPro" id="IPR019734">
    <property type="entry name" value="TPR_rpt"/>
</dbReference>
<keyword evidence="1" id="KW-0677">Repeat</keyword>
<dbReference type="STRING" id="555088.DealDRAFT_0049"/>
<dbReference type="Gene3D" id="1.25.40.10">
    <property type="entry name" value="Tetratricopeptide repeat domain"/>
    <property type="match status" value="1"/>
</dbReference>
<keyword evidence="2 3" id="KW-0802">TPR repeat</keyword>
<dbReference type="SMART" id="SM00028">
    <property type="entry name" value="TPR"/>
    <property type="match status" value="3"/>
</dbReference>
<dbReference type="SUPFAM" id="SSF48452">
    <property type="entry name" value="TPR-like"/>
    <property type="match status" value="1"/>
</dbReference>